<dbReference type="FunFam" id="1.10.8.50:FF:000003">
    <property type="entry name" value="Formamidopyrimidine-DNA glycosylase"/>
    <property type="match status" value="1"/>
</dbReference>
<dbReference type="InterPro" id="IPR015887">
    <property type="entry name" value="DNA_glyclase_Znf_dom_DNA_BS"/>
</dbReference>
<evidence type="ECO:0000259" key="17">
    <source>
        <dbReference type="PROSITE" id="PS51068"/>
    </source>
</evidence>
<dbReference type="Pfam" id="PF01149">
    <property type="entry name" value="Fapy_DNA_glyco"/>
    <property type="match status" value="1"/>
</dbReference>
<evidence type="ECO:0000256" key="5">
    <source>
        <dbReference type="ARBA" id="ARBA00022763"/>
    </source>
</evidence>
<evidence type="ECO:0000256" key="10">
    <source>
        <dbReference type="ARBA" id="ARBA00023204"/>
    </source>
</evidence>
<evidence type="ECO:0000256" key="4">
    <source>
        <dbReference type="ARBA" id="ARBA00022723"/>
    </source>
</evidence>
<dbReference type="InterPro" id="IPR000214">
    <property type="entry name" value="Znf_DNA_glyclase/AP_lyase"/>
</dbReference>
<dbReference type="EC" id="3.2.2.23" evidence="15"/>
<keyword evidence="13 15" id="KW-0326">Glycosidase</keyword>
<evidence type="ECO:0000256" key="11">
    <source>
        <dbReference type="ARBA" id="ARBA00023239"/>
    </source>
</evidence>
<dbReference type="HAMAP" id="MF_00103">
    <property type="entry name" value="Fapy_DNA_glycosyl"/>
    <property type="match status" value="1"/>
</dbReference>
<dbReference type="InterPro" id="IPR035937">
    <property type="entry name" value="FPG_N"/>
</dbReference>
<dbReference type="EMBL" id="MFFS01000010">
    <property type="protein sequence ID" value="OGF22873.1"/>
    <property type="molecule type" value="Genomic_DNA"/>
</dbReference>
<proteinExistence type="inferred from homology"/>
<dbReference type="PANTHER" id="PTHR22993:SF9">
    <property type="entry name" value="FORMAMIDOPYRIMIDINE-DNA GLYCOSYLASE"/>
    <property type="match status" value="1"/>
</dbReference>
<dbReference type="NCBIfam" id="TIGR00577">
    <property type="entry name" value="fpg"/>
    <property type="match status" value="1"/>
</dbReference>
<comment type="similarity">
    <text evidence="2 15">Belongs to the FPG family.</text>
</comment>
<comment type="catalytic activity">
    <reaction evidence="1 15">
        <text>Hydrolysis of DNA containing ring-opened 7-methylguanine residues, releasing 2,6-diamino-4-hydroxy-5-(N-methyl)formamidopyrimidine.</text>
        <dbReference type="EC" id="3.2.2.23"/>
    </reaction>
</comment>
<evidence type="ECO:0000256" key="15">
    <source>
        <dbReference type="HAMAP-Rule" id="MF_00103"/>
    </source>
</evidence>
<sequence length="304" mass="34579">MPELPEVETIKRQLKKEILGKQIKSVDVLLPKMINLSPKDFRKKLDGAVITDIQRKAKNMIIKLAASTVGDSSPARPFGGSYRLQAGLYLLVHLKMTGQLIYIEAHSRGLTPLEGVRPRIRHSHLIFHFSDQSKLLYNDMRRFGYIKLLTKKELNEYFEKQKFGPEPLDKNFSLQTFKALLRKKRRGKIKQVLMDQTVISGIGNLYAAEICFYSEISPLRNVSALTEKEIKNLYAGIRKILAQAIKHKGSSVDNYVDAYGKEGDYVPLIKVYGREGKKCLRCGTVIKTIKLGGRGTYFCPNCQR</sequence>
<dbReference type="InterPro" id="IPR010979">
    <property type="entry name" value="Ribosomal_uS13-like_H2TH"/>
</dbReference>
<comment type="cofactor">
    <cofactor evidence="15">
        <name>Zn(2+)</name>
        <dbReference type="ChEBI" id="CHEBI:29105"/>
    </cofactor>
    <text evidence="15">Binds 1 zinc ion per subunit.</text>
</comment>
<evidence type="ECO:0000256" key="9">
    <source>
        <dbReference type="ARBA" id="ARBA00023125"/>
    </source>
</evidence>
<feature type="binding site" evidence="15">
    <location>
        <position position="122"/>
    </location>
    <ligand>
        <name>DNA</name>
        <dbReference type="ChEBI" id="CHEBI:16991"/>
    </ligand>
</feature>
<evidence type="ECO:0000256" key="14">
    <source>
        <dbReference type="ARBA" id="ARBA00044632"/>
    </source>
</evidence>
<dbReference type="EC" id="4.2.99.18" evidence="15"/>
<feature type="binding site" evidence="15">
    <location>
        <position position="141"/>
    </location>
    <ligand>
        <name>DNA</name>
        <dbReference type="ChEBI" id="CHEBI:16991"/>
    </ligand>
</feature>
<keyword evidence="6 15" id="KW-0863">Zinc-finger</keyword>
<keyword evidence="9 15" id="KW-0238">DNA-binding</keyword>
<dbReference type="SUPFAM" id="SSF46946">
    <property type="entry name" value="S13-like H2TH domain"/>
    <property type="match status" value="1"/>
</dbReference>
<feature type="active site" description="Proton donor" evidence="15">
    <location>
        <position position="3"/>
    </location>
</feature>
<keyword evidence="10 15" id="KW-0234">DNA repair</keyword>
<keyword evidence="7 15" id="KW-0378">Hydrolase</keyword>
<feature type="active site" description="Schiff-base intermediate with DNA" evidence="15">
    <location>
        <position position="2"/>
    </location>
</feature>
<gene>
    <name evidence="15" type="primary">mutM</name>
    <name evidence="15" type="synonym">fpg</name>
    <name evidence="18" type="ORF">A2Y83_02520</name>
</gene>
<dbReference type="STRING" id="1797985.A2Y83_02520"/>
<protein>
    <recommendedName>
        <fullName evidence="15">Formamidopyrimidine-DNA glycosylase</fullName>
        <shortName evidence="15">Fapy-DNA glycosylase</shortName>
        <ecNumber evidence="15">3.2.2.23</ecNumber>
    </recommendedName>
    <alternativeName>
        <fullName evidence="15">DNA-(apurinic or apyrimidinic site) lyase MutM</fullName>
        <shortName evidence="15">AP lyase MutM</shortName>
        <ecNumber evidence="15">4.2.99.18</ecNumber>
    </alternativeName>
</protein>
<keyword evidence="11 15" id="KW-0456">Lyase</keyword>
<dbReference type="AlphaFoldDB" id="A0A1F5S8U8"/>
<dbReference type="Proteomes" id="UP000178323">
    <property type="component" value="Unassembled WGS sequence"/>
</dbReference>
<dbReference type="SUPFAM" id="SSF81624">
    <property type="entry name" value="N-terminal domain of MutM-like DNA repair proteins"/>
    <property type="match status" value="1"/>
</dbReference>
<dbReference type="PROSITE" id="PS01242">
    <property type="entry name" value="ZF_FPG_1"/>
    <property type="match status" value="1"/>
</dbReference>
<comment type="caution">
    <text evidence="18">The sequence shown here is derived from an EMBL/GenBank/DDBJ whole genome shotgun (WGS) entry which is preliminary data.</text>
</comment>
<evidence type="ECO:0000256" key="8">
    <source>
        <dbReference type="ARBA" id="ARBA00022833"/>
    </source>
</evidence>
<evidence type="ECO:0000256" key="1">
    <source>
        <dbReference type="ARBA" id="ARBA00001668"/>
    </source>
</evidence>
<keyword evidence="4 15" id="KW-0479">Metal-binding</keyword>
<comment type="function">
    <text evidence="15">Involved in base excision repair of DNA damaged by oxidation or by mutagenic agents. Acts as DNA glycosylase that recognizes and removes damaged bases. Has a preference for oxidized purines, such as 7,8-dihydro-8-oxoguanine (8-oxoG). Has AP (apurinic/apyrimidinic) lyase activity and introduces nicks in the DNA strand. Cleaves the DNA backbone by beta-delta elimination to generate a single-strand break at the site of the removed base with both 3'- and 5'-phosphates.</text>
</comment>
<dbReference type="Gene3D" id="1.10.8.50">
    <property type="match status" value="1"/>
</dbReference>
<keyword evidence="8 15" id="KW-0862">Zinc</keyword>
<evidence type="ECO:0000256" key="2">
    <source>
        <dbReference type="ARBA" id="ARBA00009409"/>
    </source>
</evidence>
<dbReference type="SUPFAM" id="SSF57716">
    <property type="entry name" value="Glucocorticoid receptor-like (DNA-binding domain)"/>
    <property type="match status" value="1"/>
</dbReference>
<evidence type="ECO:0000256" key="13">
    <source>
        <dbReference type="ARBA" id="ARBA00023295"/>
    </source>
</evidence>
<keyword evidence="12 15" id="KW-0511">Multifunctional enzyme</keyword>
<feature type="active site" description="Proton donor; for delta-elimination activity" evidence="15">
    <location>
        <position position="294"/>
    </location>
</feature>
<evidence type="ECO:0000313" key="19">
    <source>
        <dbReference type="Proteomes" id="UP000178323"/>
    </source>
</evidence>
<feature type="domain" description="FPG-type" evidence="16">
    <location>
        <begin position="270"/>
        <end position="304"/>
    </location>
</feature>
<dbReference type="InterPro" id="IPR010663">
    <property type="entry name" value="Znf_FPG/IleRS"/>
</dbReference>
<organism evidence="18 19">
    <name type="scientific">Candidatus Falkowbacteria bacterium RBG_13_39_14</name>
    <dbReference type="NCBI Taxonomy" id="1797985"/>
    <lineage>
        <taxon>Bacteria</taxon>
        <taxon>Candidatus Falkowiibacteriota</taxon>
    </lineage>
</organism>
<feature type="domain" description="Formamidopyrimidine-DNA glycosylase catalytic" evidence="17">
    <location>
        <begin position="2"/>
        <end position="144"/>
    </location>
</feature>
<dbReference type="InterPro" id="IPR012319">
    <property type="entry name" value="FPG_cat"/>
</dbReference>
<dbReference type="Pfam" id="PF06831">
    <property type="entry name" value="H2TH"/>
    <property type="match status" value="1"/>
</dbReference>
<evidence type="ECO:0000256" key="12">
    <source>
        <dbReference type="ARBA" id="ARBA00023268"/>
    </source>
</evidence>
<evidence type="ECO:0000256" key="6">
    <source>
        <dbReference type="ARBA" id="ARBA00022771"/>
    </source>
</evidence>
<dbReference type="Gene3D" id="3.20.190.10">
    <property type="entry name" value="MutM-like, N-terminal"/>
    <property type="match status" value="1"/>
</dbReference>
<dbReference type="SMART" id="SM01232">
    <property type="entry name" value="H2TH"/>
    <property type="match status" value="1"/>
</dbReference>
<dbReference type="GO" id="GO:0140078">
    <property type="term" value="F:class I DNA-(apurinic or apyrimidinic site) endonuclease activity"/>
    <property type="evidence" value="ECO:0007669"/>
    <property type="project" value="UniProtKB-EC"/>
</dbReference>
<dbReference type="InterPro" id="IPR015886">
    <property type="entry name" value="H2TH_FPG"/>
</dbReference>
<dbReference type="PANTHER" id="PTHR22993">
    <property type="entry name" value="FORMAMIDOPYRIMIDINE-DNA GLYCOSYLASE"/>
    <property type="match status" value="1"/>
</dbReference>
<evidence type="ECO:0000259" key="16">
    <source>
        <dbReference type="PROSITE" id="PS51066"/>
    </source>
</evidence>
<feature type="binding site" evidence="15">
    <location>
        <position position="185"/>
    </location>
    <ligand>
        <name>DNA</name>
        <dbReference type="ChEBI" id="CHEBI:16991"/>
    </ligand>
</feature>
<comment type="catalytic activity">
    <reaction evidence="14 15">
        <text>2'-deoxyribonucleotide-(2'-deoxyribose 5'-phosphate)-2'-deoxyribonucleotide-DNA = a 3'-end 2'-deoxyribonucleotide-(2,3-dehydro-2,3-deoxyribose 5'-phosphate)-DNA + a 5'-end 5'-phospho-2'-deoxyribonucleoside-DNA + H(+)</text>
        <dbReference type="Rhea" id="RHEA:66592"/>
        <dbReference type="Rhea" id="RHEA-COMP:13180"/>
        <dbReference type="Rhea" id="RHEA-COMP:16897"/>
        <dbReference type="Rhea" id="RHEA-COMP:17067"/>
        <dbReference type="ChEBI" id="CHEBI:15378"/>
        <dbReference type="ChEBI" id="CHEBI:136412"/>
        <dbReference type="ChEBI" id="CHEBI:157695"/>
        <dbReference type="ChEBI" id="CHEBI:167181"/>
        <dbReference type="EC" id="4.2.99.18"/>
    </reaction>
</comment>
<evidence type="ECO:0000313" key="18">
    <source>
        <dbReference type="EMBL" id="OGF22873.1"/>
    </source>
</evidence>
<accession>A0A1F5S8U8</accession>
<dbReference type="NCBIfam" id="NF002211">
    <property type="entry name" value="PRK01103.1"/>
    <property type="match status" value="1"/>
</dbReference>
<dbReference type="CDD" id="cd08966">
    <property type="entry name" value="EcFpg-like_N"/>
    <property type="match status" value="1"/>
</dbReference>
<dbReference type="SMART" id="SM00898">
    <property type="entry name" value="Fapy_DNA_glyco"/>
    <property type="match status" value="1"/>
</dbReference>
<dbReference type="GO" id="GO:0034039">
    <property type="term" value="F:8-oxo-7,8-dihydroguanine DNA N-glycosylase activity"/>
    <property type="evidence" value="ECO:0007669"/>
    <property type="project" value="TreeGrafter"/>
</dbReference>
<dbReference type="InterPro" id="IPR020629">
    <property type="entry name" value="FPG_Glyclase"/>
</dbReference>
<comment type="subunit">
    <text evidence="3 15">Monomer.</text>
</comment>
<name>A0A1F5S8U8_9BACT</name>
<dbReference type="GO" id="GO:0003684">
    <property type="term" value="F:damaged DNA binding"/>
    <property type="evidence" value="ECO:0007669"/>
    <property type="project" value="InterPro"/>
</dbReference>
<evidence type="ECO:0000256" key="7">
    <source>
        <dbReference type="ARBA" id="ARBA00022801"/>
    </source>
</evidence>
<dbReference type="PROSITE" id="PS51066">
    <property type="entry name" value="ZF_FPG_2"/>
    <property type="match status" value="1"/>
</dbReference>
<reference evidence="18 19" key="1">
    <citation type="journal article" date="2016" name="Nat. Commun.">
        <title>Thousands of microbial genomes shed light on interconnected biogeochemical processes in an aquifer system.</title>
        <authorList>
            <person name="Anantharaman K."/>
            <person name="Brown C.T."/>
            <person name="Hug L.A."/>
            <person name="Sharon I."/>
            <person name="Castelle C.J."/>
            <person name="Probst A.J."/>
            <person name="Thomas B.C."/>
            <person name="Singh A."/>
            <person name="Wilkins M.J."/>
            <person name="Karaoz U."/>
            <person name="Brodie E.L."/>
            <person name="Williams K.H."/>
            <person name="Hubbard S.S."/>
            <person name="Banfield J.F."/>
        </authorList>
    </citation>
    <scope>NUCLEOTIDE SEQUENCE [LARGE SCALE GENOMIC DNA]</scope>
</reference>
<feature type="active site" description="Proton donor; for beta-elimination activity" evidence="15">
    <location>
        <position position="58"/>
    </location>
</feature>
<evidence type="ECO:0000256" key="3">
    <source>
        <dbReference type="ARBA" id="ARBA00011245"/>
    </source>
</evidence>
<dbReference type="Pfam" id="PF06827">
    <property type="entry name" value="zf-FPG_IleRS"/>
    <property type="match status" value="1"/>
</dbReference>
<dbReference type="GO" id="GO:0008270">
    <property type="term" value="F:zinc ion binding"/>
    <property type="evidence" value="ECO:0007669"/>
    <property type="project" value="UniProtKB-UniRule"/>
</dbReference>
<dbReference type="GO" id="GO:0006284">
    <property type="term" value="P:base-excision repair"/>
    <property type="evidence" value="ECO:0007669"/>
    <property type="project" value="InterPro"/>
</dbReference>
<keyword evidence="5 15" id="KW-0227">DNA damage</keyword>
<dbReference type="PROSITE" id="PS51068">
    <property type="entry name" value="FPG_CAT"/>
    <property type="match status" value="1"/>
</dbReference>